<dbReference type="SUPFAM" id="SSF140459">
    <property type="entry name" value="PE/PPE dimer-like"/>
    <property type="match status" value="1"/>
</dbReference>
<dbReference type="EMBL" id="MZZM01000030">
    <property type="protein sequence ID" value="ORJ55777.1"/>
    <property type="molecule type" value="Genomic_DNA"/>
</dbReference>
<dbReference type="PANTHER" id="PTHR46766">
    <property type="entry name" value="GLUTAMINE-RICH PROTEIN 2"/>
    <property type="match status" value="1"/>
</dbReference>
<dbReference type="PANTHER" id="PTHR46766:SF1">
    <property type="entry name" value="GLUTAMINE-RICH PROTEIN 2"/>
    <property type="match status" value="1"/>
</dbReference>
<accession>A0A1X0XSF3</accession>
<dbReference type="InterPro" id="IPR022171">
    <property type="entry name" value="PPE_C"/>
</dbReference>
<protein>
    <recommendedName>
        <fullName evidence="7">PPE family protein</fullName>
    </recommendedName>
</protein>
<organism evidence="5 6">
    <name type="scientific">Mycobacterium simiae</name>
    <name type="common">Mycobacterium habana</name>
    <dbReference type="NCBI Taxonomy" id="1784"/>
    <lineage>
        <taxon>Bacteria</taxon>
        <taxon>Bacillati</taxon>
        <taxon>Actinomycetota</taxon>
        <taxon>Actinomycetes</taxon>
        <taxon>Mycobacteriales</taxon>
        <taxon>Mycobacteriaceae</taxon>
        <taxon>Mycobacterium</taxon>
        <taxon>Mycobacterium simiae complex</taxon>
    </lineage>
</organism>
<dbReference type="Pfam" id="PF00823">
    <property type="entry name" value="PPE"/>
    <property type="match status" value="1"/>
</dbReference>
<comment type="caution">
    <text evidence="5">The sequence shown here is derived from an EMBL/GenBank/DDBJ whole genome shotgun (WGS) entry which is preliminary data.</text>
</comment>
<evidence type="ECO:0000256" key="1">
    <source>
        <dbReference type="ARBA" id="ARBA00010652"/>
    </source>
</evidence>
<dbReference type="AlphaFoldDB" id="A0A1X0XSF3"/>
<dbReference type="Pfam" id="PF12484">
    <property type="entry name" value="PPE-SVP"/>
    <property type="match status" value="1"/>
</dbReference>
<evidence type="ECO:0000313" key="5">
    <source>
        <dbReference type="EMBL" id="ORJ55777.1"/>
    </source>
</evidence>
<comment type="similarity">
    <text evidence="1">Belongs to the mycobacterial PPE family.</text>
</comment>
<proteinExistence type="inferred from homology"/>
<reference evidence="5 6" key="1">
    <citation type="submission" date="2017-03" db="EMBL/GenBank/DDBJ databases">
        <title>Genomic insights into Mycobacterium simiae human colonization.</title>
        <authorList>
            <person name="Steffani J.L."/>
            <person name="Brunck M.E."/>
            <person name="Cruz E."/>
            <person name="Montiel R."/>
            <person name="Barona F."/>
        </authorList>
    </citation>
    <scope>NUCLEOTIDE SEQUENCE [LARGE SCALE GENOMIC DNA]</scope>
    <source>
        <strain evidence="5 6">MsiGto</strain>
    </source>
</reference>
<evidence type="ECO:0000259" key="4">
    <source>
        <dbReference type="Pfam" id="PF12484"/>
    </source>
</evidence>
<evidence type="ECO:0000259" key="3">
    <source>
        <dbReference type="Pfam" id="PF00823"/>
    </source>
</evidence>
<feature type="compositionally biased region" description="Low complexity" evidence="2">
    <location>
        <begin position="211"/>
        <end position="223"/>
    </location>
</feature>
<feature type="region of interest" description="Disordered" evidence="2">
    <location>
        <begin position="211"/>
        <end position="246"/>
    </location>
</feature>
<evidence type="ECO:0000313" key="6">
    <source>
        <dbReference type="Proteomes" id="UP000193040"/>
    </source>
</evidence>
<dbReference type="Gene3D" id="1.20.1260.20">
    <property type="entry name" value="PPE superfamily"/>
    <property type="match status" value="1"/>
</dbReference>
<name>A0A1X0XSF3_MYCSI</name>
<dbReference type="Proteomes" id="UP000193040">
    <property type="component" value="Unassembled WGS sequence"/>
</dbReference>
<feature type="domain" description="PPE family C-terminal" evidence="4">
    <location>
        <begin position="311"/>
        <end position="376"/>
    </location>
</feature>
<dbReference type="GO" id="GO:0052572">
    <property type="term" value="P:response to host immune response"/>
    <property type="evidence" value="ECO:0007669"/>
    <property type="project" value="TreeGrafter"/>
</dbReference>
<evidence type="ECO:0008006" key="7">
    <source>
        <dbReference type="Google" id="ProtNLM"/>
    </source>
</evidence>
<gene>
    <name evidence="5" type="ORF">B5M45_24740</name>
</gene>
<keyword evidence="6" id="KW-1185">Reference proteome</keyword>
<dbReference type="InterPro" id="IPR038332">
    <property type="entry name" value="PPE_sf"/>
</dbReference>
<sequence length="413" mass="38730">MTRCGHGLPPWQALVRGGFHVLDFVVLCPEVNSGRMYAGVGSGPLHAAAAGWEGLAADLAASAESFSSVISSTTSGGSWRGVGASAMTAQATPYVSWLHATAAAAGEAAAAVRSAAGAFESARAATVHPEAVAANRTLLANLVASNVLGLNSAAIAATEAQYGQMWAQDVAAMAGYQAAVQAVSERLAPFTAPPSKGGATPTTPVVNPSFTPTGSGLTPTGGITPTGGHGGSAAPPTPGTGGSGAGGTAMSMVASLVEEGAMTGASMAMMPLTSMMGGGATAAPADTAAAAGLADAPALAGVGAGLGAPVSAGLGSAHPIGGLSVPPSWAAPIAAEAGAGVPALAGGVGANAVPAAGVTGAPMGGMPMMPMGGAGAPMAAAAGAAGMPGAGGAGRGWPIDASRSSVVPRLGVG</sequence>
<evidence type="ECO:0000256" key="2">
    <source>
        <dbReference type="SAM" id="MobiDB-lite"/>
    </source>
</evidence>
<dbReference type="InterPro" id="IPR000030">
    <property type="entry name" value="PPE_dom"/>
</dbReference>
<feature type="domain" description="PPE" evidence="3">
    <location>
        <begin position="23"/>
        <end position="187"/>
    </location>
</feature>